<keyword evidence="3" id="KW-1185">Reference proteome</keyword>
<sequence>MNFIKLVKFLLILSIFQVHVSTGEKDLSIGAKVHVFLLKLIGKHEVVTKKEPKPIRIEYPRHYRPWHTSTLKITTTTVKYPYIIGFETPTVQNDGSIKSIPMPIEEPLNSAIVGLLERNELKSLPAGYFKIYIPTTTATDTTEHQIEADDYYSKNVIRIFSGNKQKA</sequence>
<dbReference type="EMBL" id="JADBJN010000001">
    <property type="protein sequence ID" value="KAG5681815.1"/>
    <property type="molecule type" value="Genomic_DNA"/>
</dbReference>
<organism evidence="2 3">
    <name type="scientific">Polypedilum vanderplanki</name>
    <name type="common">Sleeping chironomid midge</name>
    <dbReference type="NCBI Taxonomy" id="319348"/>
    <lineage>
        <taxon>Eukaryota</taxon>
        <taxon>Metazoa</taxon>
        <taxon>Ecdysozoa</taxon>
        <taxon>Arthropoda</taxon>
        <taxon>Hexapoda</taxon>
        <taxon>Insecta</taxon>
        <taxon>Pterygota</taxon>
        <taxon>Neoptera</taxon>
        <taxon>Endopterygota</taxon>
        <taxon>Diptera</taxon>
        <taxon>Nematocera</taxon>
        <taxon>Chironomoidea</taxon>
        <taxon>Chironomidae</taxon>
        <taxon>Chironominae</taxon>
        <taxon>Polypedilum</taxon>
        <taxon>Polypedilum</taxon>
    </lineage>
</organism>
<dbReference type="Proteomes" id="UP001107558">
    <property type="component" value="Chromosome 1"/>
</dbReference>
<dbReference type="AlphaFoldDB" id="A0A9J6CIX1"/>
<reference evidence="2" key="1">
    <citation type="submission" date="2021-03" db="EMBL/GenBank/DDBJ databases">
        <title>Chromosome level genome of the anhydrobiotic midge Polypedilum vanderplanki.</title>
        <authorList>
            <person name="Yoshida Y."/>
            <person name="Kikawada T."/>
            <person name="Gusev O."/>
        </authorList>
    </citation>
    <scope>NUCLEOTIDE SEQUENCE</scope>
    <source>
        <strain evidence="2">NIAS01</strain>
        <tissue evidence="2">Whole body or cell culture</tissue>
    </source>
</reference>
<gene>
    <name evidence="2" type="ORF">PVAND_011223</name>
</gene>
<name>A0A9J6CIX1_POLVA</name>
<evidence type="ECO:0000313" key="2">
    <source>
        <dbReference type="EMBL" id="KAG5681815.1"/>
    </source>
</evidence>
<evidence type="ECO:0008006" key="4">
    <source>
        <dbReference type="Google" id="ProtNLM"/>
    </source>
</evidence>
<evidence type="ECO:0000313" key="3">
    <source>
        <dbReference type="Proteomes" id="UP001107558"/>
    </source>
</evidence>
<evidence type="ECO:0000256" key="1">
    <source>
        <dbReference type="SAM" id="SignalP"/>
    </source>
</evidence>
<keyword evidence="1" id="KW-0732">Signal</keyword>
<accession>A0A9J6CIX1</accession>
<proteinExistence type="predicted"/>
<feature type="signal peptide" evidence="1">
    <location>
        <begin position="1"/>
        <end position="23"/>
    </location>
</feature>
<protein>
    <recommendedName>
        <fullName evidence="4">Gingipain propeptide domain-containing protein</fullName>
    </recommendedName>
</protein>
<comment type="caution">
    <text evidence="2">The sequence shown here is derived from an EMBL/GenBank/DDBJ whole genome shotgun (WGS) entry which is preliminary data.</text>
</comment>
<feature type="chain" id="PRO_5039923759" description="Gingipain propeptide domain-containing protein" evidence="1">
    <location>
        <begin position="24"/>
        <end position="167"/>
    </location>
</feature>